<dbReference type="Gene3D" id="2.30.42.10">
    <property type="match status" value="2"/>
</dbReference>
<dbReference type="PANTHER" id="PTHR22939:SF129">
    <property type="entry name" value="SERINE PROTEASE HTRA2, MITOCHONDRIAL"/>
    <property type="match status" value="1"/>
</dbReference>
<feature type="chain" id="PRO_5022762048" evidence="3">
    <location>
        <begin position="29"/>
        <end position="557"/>
    </location>
</feature>
<comment type="similarity">
    <text evidence="1">Belongs to the peptidase S1C family.</text>
</comment>
<dbReference type="PANTHER" id="PTHR22939">
    <property type="entry name" value="SERINE PROTEASE FAMILY S1C HTRA-RELATED"/>
    <property type="match status" value="1"/>
</dbReference>
<dbReference type="EMBL" id="SJPW01000006">
    <property type="protein sequence ID" value="TWU48792.1"/>
    <property type="molecule type" value="Genomic_DNA"/>
</dbReference>
<feature type="domain" description="PDZ" evidence="4">
    <location>
        <begin position="342"/>
        <end position="399"/>
    </location>
</feature>
<name>A0A5C6EIB6_9BACT</name>
<dbReference type="PROSITE" id="PS50106">
    <property type="entry name" value="PDZ"/>
    <property type="match status" value="2"/>
</dbReference>
<keyword evidence="6" id="KW-1185">Reference proteome</keyword>
<dbReference type="Pfam" id="PF13180">
    <property type="entry name" value="PDZ_2"/>
    <property type="match status" value="1"/>
</dbReference>
<sequence precursor="true">MIRRFCLACLIVPLAASFLICDSPSADAQGLLRRIQSRIQGRIPQTAPPQRPAPNPTLSPPNTRPAPSAVPSTNGTADGMRRVSPVGAANPSNAGGSTPRTSAVNPSQSGRSILDPRAPGSKGLPPGMVQPGLQNDERGAAAKLNATETYGSSILSSSDPADAATSAASSRASIGVNVFEPADGTPGVEIAKFRSDSLADDSGMKVGDIIMAVEGNRTTSSRDVAEQLKGKKGGDRVKIQFRRQNRNFMVYIPLVETPNKVATESPAKDKTAAKPNTQQTPNVSPSTASVEPTLAAPKNSPTRQPDVTPTTAMNVTADLPESAKPTAPAATTAAPKQAEPATSTITKKKQAAPMRTKFGVTAVDADLIRGAVITEVVPKSPADRAGLQVDDRVVSINGRLLMDSESLMRQMDSRASDIDVAIQWVRGSKLLAADVHFNSPKTAQVADANGAGEASSGLSSILGGLFGSKNKEPSRADDAMAFGDEDSVKQVDFESTSKAKAGGNESDGFMELPPGKASKAEPSSSEVENAAKKQSRDDLLRQIEDLEAKLKRLKGTE</sequence>
<gene>
    <name evidence="5" type="ORF">Poly51_46960</name>
</gene>
<dbReference type="RefSeq" id="WP_146460354.1">
    <property type="nucleotide sequence ID" value="NZ_SJPW01000006.1"/>
</dbReference>
<dbReference type="GO" id="GO:0006508">
    <property type="term" value="P:proteolysis"/>
    <property type="evidence" value="ECO:0007669"/>
    <property type="project" value="UniProtKB-KW"/>
</dbReference>
<evidence type="ECO:0000313" key="5">
    <source>
        <dbReference type="EMBL" id="TWU48792.1"/>
    </source>
</evidence>
<evidence type="ECO:0000256" key="2">
    <source>
        <dbReference type="SAM" id="MobiDB-lite"/>
    </source>
</evidence>
<feature type="region of interest" description="Disordered" evidence="2">
    <location>
        <begin position="495"/>
        <end position="539"/>
    </location>
</feature>
<feature type="compositionally biased region" description="Polar residues" evidence="2">
    <location>
        <begin position="274"/>
        <end position="290"/>
    </location>
</feature>
<feature type="region of interest" description="Disordered" evidence="2">
    <location>
        <begin position="261"/>
        <end position="351"/>
    </location>
</feature>
<dbReference type="Proteomes" id="UP000318288">
    <property type="component" value="Unassembled WGS sequence"/>
</dbReference>
<evidence type="ECO:0000256" key="3">
    <source>
        <dbReference type="SAM" id="SignalP"/>
    </source>
</evidence>
<feature type="compositionally biased region" description="Low complexity" evidence="2">
    <location>
        <begin position="323"/>
        <end position="342"/>
    </location>
</feature>
<dbReference type="InterPro" id="IPR001478">
    <property type="entry name" value="PDZ"/>
</dbReference>
<evidence type="ECO:0000259" key="4">
    <source>
        <dbReference type="PROSITE" id="PS50106"/>
    </source>
</evidence>
<dbReference type="OrthoDB" id="291958at2"/>
<evidence type="ECO:0000256" key="1">
    <source>
        <dbReference type="ARBA" id="ARBA00010541"/>
    </source>
</evidence>
<dbReference type="InterPro" id="IPR041489">
    <property type="entry name" value="PDZ_6"/>
</dbReference>
<dbReference type="AlphaFoldDB" id="A0A5C6EIB6"/>
<dbReference type="SMART" id="SM00228">
    <property type="entry name" value="PDZ"/>
    <property type="match status" value="2"/>
</dbReference>
<dbReference type="GO" id="GO:0008233">
    <property type="term" value="F:peptidase activity"/>
    <property type="evidence" value="ECO:0007669"/>
    <property type="project" value="UniProtKB-KW"/>
</dbReference>
<feature type="compositionally biased region" description="Pro residues" evidence="2">
    <location>
        <begin position="46"/>
        <end position="64"/>
    </location>
</feature>
<protein>
    <submittedName>
        <fullName evidence="5">Serine endoprotease</fullName>
    </submittedName>
</protein>
<dbReference type="SUPFAM" id="SSF50156">
    <property type="entry name" value="PDZ domain-like"/>
    <property type="match status" value="2"/>
</dbReference>
<reference evidence="5 6" key="1">
    <citation type="submission" date="2019-02" db="EMBL/GenBank/DDBJ databases">
        <title>Deep-cultivation of Planctomycetes and their phenomic and genomic characterization uncovers novel biology.</title>
        <authorList>
            <person name="Wiegand S."/>
            <person name="Jogler M."/>
            <person name="Boedeker C."/>
            <person name="Pinto D."/>
            <person name="Vollmers J."/>
            <person name="Rivas-Marin E."/>
            <person name="Kohn T."/>
            <person name="Peeters S.H."/>
            <person name="Heuer A."/>
            <person name="Rast P."/>
            <person name="Oberbeckmann S."/>
            <person name="Bunk B."/>
            <person name="Jeske O."/>
            <person name="Meyerdierks A."/>
            <person name="Storesund J.E."/>
            <person name="Kallscheuer N."/>
            <person name="Luecker S."/>
            <person name="Lage O.M."/>
            <person name="Pohl T."/>
            <person name="Merkel B.J."/>
            <person name="Hornburger P."/>
            <person name="Mueller R.-W."/>
            <person name="Bruemmer F."/>
            <person name="Labrenz M."/>
            <person name="Spormann A.M."/>
            <person name="Op Den Camp H."/>
            <person name="Overmann J."/>
            <person name="Amann R."/>
            <person name="Jetten M.S.M."/>
            <person name="Mascher T."/>
            <person name="Medema M.H."/>
            <person name="Devos D.P."/>
            <person name="Kaster A.-K."/>
            <person name="Ovreas L."/>
            <person name="Rohde M."/>
            <person name="Galperin M.Y."/>
            <person name="Jogler C."/>
        </authorList>
    </citation>
    <scope>NUCLEOTIDE SEQUENCE [LARGE SCALE GENOMIC DNA]</scope>
    <source>
        <strain evidence="5 6">Poly51</strain>
    </source>
</reference>
<comment type="caution">
    <text evidence="5">The sequence shown here is derived from an EMBL/GenBank/DDBJ whole genome shotgun (WGS) entry which is preliminary data.</text>
</comment>
<feature type="signal peptide" evidence="3">
    <location>
        <begin position="1"/>
        <end position="28"/>
    </location>
</feature>
<dbReference type="Pfam" id="PF17820">
    <property type="entry name" value="PDZ_6"/>
    <property type="match status" value="1"/>
</dbReference>
<feature type="compositionally biased region" description="Basic and acidic residues" evidence="2">
    <location>
        <begin position="529"/>
        <end position="539"/>
    </location>
</feature>
<dbReference type="InterPro" id="IPR036034">
    <property type="entry name" value="PDZ_sf"/>
</dbReference>
<feature type="domain" description="PDZ" evidence="4">
    <location>
        <begin position="163"/>
        <end position="243"/>
    </location>
</feature>
<feature type="compositionally biased region" description="Polar residues" evidence="2">
    <location>
        <begin position="299"/>
        <end position="314"/>
    </location>
</feature>
<proteinExistence type="inferred from homology"/>
<feature type="region of interest" description="Disordered" evidence="2">
    <location>
        <begin position="41"/>
        <end position="134"/>
    </location>
</feature>
<keyword evidence="3" id="KW-0732">Signal</keyword>
<keyword evidence="5" id="KW-0378">Hydrolase</keyword>
<organism evidence="5 6">
    <name type="scientific">Rubripirellula tenax</name>
    <dbReference type="NCBI Taxonomy" id="2528015"/>
    <lineage>
        <taxon>Bacteria</taxon>
        <taxon>Pseudomonadati</taxon>
        <taxon>Planctomycetota</taxon>
        <taxon>Planctomycetia</taxon>
        <taxon>Pirellulales</taxon>
        <taxon>Pirellulaceae</taxon>
        <taxon>Rubripirellula</taxon>
    </lineage>
</organism>
<keyword evidence="5" id="KW-0645">Protease</keyword>
<accession>A0A5C6EIB6</accession>
<evidence type="ECO:0000313" key="6">
    <source>
        <dbReference type="Proteomes" id="UP000318288"/>
    </source>
</evidence>
<feature type="compositionally biased region" description="Polar residues" evidence="2">
    <location>
        <begin position="90"/>
        <end position="111"/>
    </location>
</feature>